<evidence type="ECO:0000313" key="3">
    <source>
        <dbReference type="Proteomes" id="UP000275225"/>
    </source>
</evidence>
<dbReference type="PANTHER" id="PTHR43651:SF3">
    <property type="entry name" value="1,4-ALPHA-GLUCAN-BRANCHING ENZYME"/>
    <property type="match status" value="1"/>
</dbReference>
<comment type="caution">
    <text evidence="2">The sequence shown here is derived from an EMBL/GenBank/DDBJ whole genome shotgun (WGS) entry which is preliminary data.</text>
</comment>
<dbReference type="OrthoDB" id="9800174at2"/>
<dbReference type="AlphaFoldDB" id="A0A3N6WVJ0"/>
<name>A0A3N6WVJ0_9ACTN</name>
<dbReference type="GO" id="GO:0003844">
    <property type="term" value="F:1,4-alpha-glucan branching enzyme activity"/>
    <property type="evidence" value="ECO:0007669"/>
    <property type="project" value="TreeGrafter"/>
</dbReference>
<gene>
    <name evidence="2" type="ORF">EHW97_04820</name>
</gene>
<dbReference type="PANTHER" id="PTHR43651">
    <property type="entry name" value="1,4-ALPHA-GLUCAN-BRANCHING ENZYME"/>
    <property type="match status" value="1"/>
</dbReference>
<dbReference type="FunFam" id="2.60.40.1180:FF:000002">
    <property type="entry name" value="1,4-alpha-glucan branching enzyme GlgB"/>
    <property type="match status" value="1"/>
</dbReference>
<keyword evidence="3" id="KW-1185">Reference proteome</keyword>
<dbReference type="EMBL" id="RQJX01000004">
    <property type="protein sequence ID" value="RQN09022.1"/>
    <property type="molecule type" value="Genomic_DNA"/>
</dbReference>
<proteinExistence type="predicted"/>
<dbReference type="SUPFAM" id="SSF51445">
    <property type="entry name" value="(Trans)glycosidases"/>
    <property type="match status" value="1"/>
</dbReference>
<reference evidence="2 3" key="1">
    <citation type="submission" date="2018-11" db="EMBL/GenBank/DDBJ databases">
        <authorList>
            <person name="Li F."/>
        </authorList>
    </citation>
    <scope>NUCLEOTIDE SEQUENCE [LARGE SCALE GENOMIC DNA]</scope>
    <source>
        <strain evidence="2 3">YS17T</strain>
    </source>
</reference>
<organism evidence="2 3">
    <name type="scientific">Aeromicrobium camelliae</name>
    <dbReference type="NCBI Taxonomy" id="1538144"/>
    <lineage>
        <taxon>Bacteria</taxon>
        <taxon>Bacillati</taxon>
        <taxon>Actinomycetota</taxon>
        <taxon>Actinomycetes</taxon>
        <taxon>Propionibacteriales</taxon>
        <taxon>Nocardioidaceae</taxon>
        <taxon>Aeromicrobium</taxon>
    </lineage>
</organism>
<dbReference type="Proteomes" id="UP000275225">
    <property type="component" value="Unassembled WGS sequence"/>
</dbReference>
<dbReference type="InterPro" id="IPR006048">
    <property type="entry name" value="A-amylase/branching_C"/>
</dbReference>
<feature type="domain" description="Alpha-amylase/branching enzyme C-terminal all beta" evidence="1">
    <location>
        <begin position="58"/>
        <end position="155"/>
    </location>
</feature>
<dbReference type="InterPro" id="IPR017853">
    <property type="entry name" value="GH"/>
</dbReference>
<evidence type="ECO:0000313" key="2">
    <source>
        <dbReference type="EMBL" id="RQN09022.1"/>
    </source>
</evidence>
<dbReference type="SUPFAM" id="SSF51011">
    <property type="entry name" value="Glycosyl hydrolase domain"/>
    <property type="match status" value="1"/>
</dbReference>
<protein>
    <submittedName>
        <fullName evidence="2">DUF3459 domain-containing protein</fullName>
    </submittedName>
</protein>
<dbReference type="RefSeq" id="WP_124236030.1">
    <property type="nucleotide sequence ID" value="NZ_JBHUFI010000001.1"/>
</dbReference>
<dbReference type="GO" id="GO:0005829">
    <property type="term" value="C:cytosol"/>
    <property type="evidence" value="ECO:0007669"/>
    <property type="project" value="TreeGrafter"/>
</dbReference>
<evidence type="ECO:0000259" key="1">
    <source>
        <dbReference type="Pfam" id="PF02806"/>
    </source>
</evidence>
<dbReference type="GO" id="GO:0043169">
    <property type="term" value="F:cation binding"/>
    <property type="evidence" value="ECO:0007669"/>
    <property type="project" value="InterPro"/>
</dbReference>
<dbReference type="Gene3D" id="2.60.40.1180">
    <property type="entry name" value="Golgi alpha-mannosidase II"/>
    <property type="match status" value="1"/>
</dbReference>
<dbReference type="Pfam" id="PF02806">
    <property type="entry name" value="Alpha-amylase_C"/>
    <property type="match status" value="1"/>
</dbReference>
<accession>A0A3N6WVJ0</accession>
<dbReference type="InterPro" id="IPR013780">
    <property type="entry name" value="Glyco_hydro_b"/>
</dbReference>
<sequence length="157" mass="17057">MLFMGGEFGQEREWTESGSLSWDELDDPLHAGVQHVVRDLNRLYRSTPALYTQDSFRWIDASDTAGNVICFLRIGADGSQLACLANFSGAPHHDYRVGLPVEGTWREVLNTDAQLYGGSGVGNLGAVHAEGVPWHGLPASAEVQLPPAGVLWLVPED</sequence>
<dbReference type="Gene3D" id="3.20.20.80">
    <property type="entry name" value="Glycosidases"/>
    <property type="match status" value="1"/>
</dbReference>
<dbReference type="GO" id="GO:0005978">
    <property type="term" value="P:glycogen biosynthetic process"/>
    <property type="evidence" value="ECO:0007669"/>
    <property type="project" value="TreeGrafter"/>
</dbReference>